<dbReference type="EMBL" id="JACDTY010000033">
    <property type="protein sequence ID" value="MBA1145082.1"/>
    <property type="molecule type" value="Genomic_DNA"/>
</dbReference>
<protein>
    <submittedName>
        <fullName evidence="1">Uncharacterized protein</fullName>
    </submittedName>
</protein>
<evidence type="ECO:0000313" key="2">
    <source>
        <dbReference type="Proteomes" id="UP000558284"/>
    </source>
</evidence>
<comment type="caution">
    <text evidence="1">The sequence shown here is derived from an EMBL/GenBank/DDBJ whole genome shotgun (WGS) entry which is preliminary data.</text>
</comment>
<dbReference type="AlphaFoldDB" id="A0A838BFG3"/>
<name>A0A838BFG3_9HYPH</name>
<keyword evidence="2" id="KW-1185">Reference proteome</keyword>
<dbReference type="Proteomes" id="UP000558284">
    <property type="component" value="Unassembled WGS sequence"/>
</dbReference>
<dbReference type="RefSeq" id="WP_181062009.1">
    <property type="nucleotide sequence ID" value="NZ_JACDTY010000033.1"/>
</dbReference>
<proteinExistence type="predicted"/>
<evidence type="ECO:0000313" key="1">
    <source>
        <dbReference type="EMBL" id="MBA1145082.1"/>
    </source>
</evidence>
<accession>A0A838BFG3</accession>
<reference evidence="1 2" key="1">
    <citation type="submission" date="2020-07" db="EMBL/GenBank/DDBJ databases">
        <title>Definition of the novel symbiovar canariense within Mesorhizobium novociceri, a new species of genus Mesorhizobium nodulating Cicer canariense in the Caldera de Taburiente National Park (La Palma, Canary Islands).</title>
        <authorList>
            <person name="Leon-Barrios M."/>
            <person name="Perez-Yepez J."/>
            <person name="Flores-Felix J.D."/>
            <person name="Ramirez-Baena M.H."/>
            <person name="Pulido-Suarez L."/>
            <person name="Igual J.M."/>
            <person name="Velazquez E."/>
            <person name="Peix A."/>
        </authorList>
    </citation>
    <scope>NUCLEOTIDE SEQUENCE [LARGE SCALE GENOMIC DNA]</scope>
    <source>
        <strain evidence="1 2">CCANP35</strain>
    </source>
</reference>
<organism evidence="1 2">
    <name type="scientific">Mesorhizobium neociceri</name>
    <dbReference type="NCBI Taxonomy" id="1307853"/>
    <lineage>
        <taxon>Bacteria</taxon>
        <taxon>Pseudomonadati</taxon>
        <taxon>Pseudomonadota</taxon>
        <taxon>Alphaproteobacteria</taxon>
        <taxon>Hyphomicrobiales</taxon>
        <taxon>Phyllobacteriaceae</taxon>
        <taxon>Mesorhizobium</taxon>
    </lineage>
</organism>
<gene>
    <name evidence="1" type="ORF">H0241_33430</name>
</gene>
<sequence length="103" mass="11130">MHADPVGQALVSLAALLELHKLLIERHFRQGSSDGFTIAEAQHENLPLPTRSLVVVHQLSLPLDSQKLNGLSSAQRTIVIARLANVLMAAAGVAKEESCDDER</sequence>